<feature type="compositionally biased region" description="Basic and acidic residues" evidence="1">
    <location>
        <begin position="77"/>
        <end position="97"/>
    </location>
</feature>
<protein>
    <submittedName>
        <fullName evidence="3">ElaB/YqjD/DUF883 family membrane-anchored ribosome-binding protein</fullName>
    </submittedName>
</protein>
<name>A0A7Y9FI63_9CELL</name>
<accession>A0A7Y9FI63</accession>
<evidence type="ECO:0000256" key="1">
    <source>
        <dbReference type="SAM" id="MobiDB-lite"/>
    </source>
</evidence>
<evidence type="ECO:0000313" key="4">
    <source>
        <dbReference type="Proteomes" id="UP000577956"/>
    </source>
</evidence>
<dbReference type="RefSeq" id="WP_140460097.1">
    <property type="nucleotide sequence ID" value="NZ_BAABFI010000010.1"/>
</dbReference>
<keyword evidence="5" id="KW-1185">Reference proteome</keyword>
<comment type="caution">
    <text evidence="3">The sequence shown here is derived from an EMBL/GenBank/DDBJ whole genome shotgun (WGS) entry which is preliminary data.</text>
</comment>
<reference evidence="3 4" key="1">
    <citation type="submission" date="2020-07" db="EMBL/GenBank/DDBJ databases">
        <title>Sequencing the genomes of 1000 actinobacteria strains.</title>
        <authorList>
            <person name="Klenk H.-P."/>
        </authorList>
    </citation>
    <scope>NUCLEOTIDE SEQUENCE [LARGE SCALE GENOMIC DNA]</scope>
    <source>
        <strain evidence="3 4">DSM 24482</strain>
    </source>
</reference>
<feature type="region of interest" description="Disordered" evidence="1">
    <location>
        <begin position="1"/>
        <end position="20"/>
    </location>
</feature>
<dbReference type="Proteomes" id="UP000618382">
    <property type="component" value="Unassembled WGS sequence"/>
</dbReference>
<dbReference type="AlphaFoldDB" id="A0A7Y9FI63"/>
<gene>
    <name evidence="3" type="ORF">BKA21_003324</name>
    <name evidence="2" type="ORF">Col01nite_21800</name>
</gene>
<dbReference type="Proteomes" id="UP000577956">
    <property type="component" value="Unassembled WGS sequence"/>
</dbReference>
<proteinExistence type="predicted"/>
<evidence type="ECO:0000313" key="2">
    <source>
        <dbReference type="EMBL" id="GIG33021.1"/>
    </source>
</evidence>
<evidence type="ECO:0000313" key="5">
    <source>
        <dbReference type="Proteomes" id="UP000618382"/>
    </source>
</evidence>
<reference evidence="2 5" key="2">
    <citation type="submission" date="2021-01" db="EMBL/GenBank/DDBJ databases">
        <title>Whole genome shotgun sequence of Cellulomonas oligotrophica NBRC 109435.</title>
        <authorList>
            <person name="Komaki H."/>
            <person name="Tamura T."/>
        </authorList>
    </citation>
    <scope>NUCLEOTIDE SEQUENCE [LARGE SCALE GENOMIC DNA]</scope>
    <source>
        <strain evidence="2 5">NBRC 109435</strain>
    </source>
</reference>
<dbReference type="Gene3D" id="1.20.120.20">
    <property type="entry name" value="Apolipoprotein"/>
    <property type="match status" value="1"/>
</dbReference>
<dbReference type="EMBL" id="BONN01000005">
    <property type="protein sequence ID" value="GIG33021.1"/>
    <property type="molecule type" value="Genomic_DNA"/>
</dbReference>
<organism evidence="3 4">
    <name type="scientific">Cellulomonas oligotrophica</name>
    <dbReference type="NCBI Taxonomy" id="931536"/>
    <lineage>
        <taxon>Bacteria</taxon>
        <taxon>Bacillati</taxon>
        <taxon>Actinomycetota</taxon>
        <taxon>Actinomycetes</taxon>
        <taxon>Micrococcales</taxon>
        <taxon>Cellulomonadaceae</taxon>
        <taxon>Cellulomonas</taxon>
    </lineage>
</organism>
<dbReference type="EMBL" id="JACCBK010000001">
    <property type="protein sequence ID" value="NYD87775.1"/>
    <property type="molecule type" value="Genomic_DNA"/>
</dbReference>
<evidence type="ECO:0000313" key="3">
    <source>
        <dbReference type="EMBL" id="NYD87775.1"/>
    </source>
</evidence>
<sequence>MGKPIEIKVDGDTSGVERSVDSATDSLDKFGTFVENVGDDAKATGRKIEDAFDQAGDEVKDTAKKIDRDLTKALDDVEKKARGAGDKTSRSLKKSFDDAGEGAEEFRDEANSTAKESAASFDGTADSITDAFQEIAANAFAGFGPAGAAAGLAIALGIGVGTAALQQSAEEAAATKERIIDLADKVREADGDITALDWGQVFRDFGNEIADPKSWFEPWQKASRTNFELLIEDAKRAGVEYADLFQGMAGDQDAATRSLDTLNEKLGAERRALDEAMDAAGRGEEVRGRSANAIASEVEFLEKLTSRLQESSGLTDEALEYERLMREAYEDSAAGIAEKNEALREQQELTRDAISSELDYLDAIEDQTAKLKENAEGGFDKNTAAGRENLRALGEIADAANEYADSLADVDGDQVRANETIAAGRDRLIEAAEQLGMSREEAERYADSLGLIPREVATTARAETGEAERKLNDAARHRYVPMRGNFDNADAERQINKTTSKTFYVEVTPRVGNMRGV</sequence>
<feature type="region of interest" description="Disordered" evidence="1">
    <location>
        <begin position="77"/>
        <end position="120"/>
    </location>
</feature>
<feature type="compositionally biased region" description="Basic and acidic residues" evidence="1">
    <location>
        <begin position="1"/>
        <end position="11"/>
    </location>
</feature>